<gene>
    <name evidence="2" type="ORF">AFUS01_LOCUS22257</name>
</gene>
<evidence type="ECO:0000313" key="3">
    <source>
        <dbReference type="Proteomes" id="UP000708208"/>
    </source>
</evidence>
<dbReference type="AlphaFoldDB" id="A0A8J2P6J5"/>
<dbReference type="EMBL" id="CAJVCH010257304">
    <property type="protein sequence ID" value="CAG7733835.1"/>
    <property type="molecule type" value="Genomic_DNA"/>
</dbReference>
<dbReference type="InterPro" id="IPR040676">
    <property type="entry name" value="DUF5641"/>
</dbReference>
<dbReference type="OrthoDB" id="8958038at2759"/>
<dbReference type="GO" id="GO:0015074">
    <property type="term" value="P:DNA integration"/>
    <property type="evidence" value="ECO:0007669"/>
    <property type="project" value="InterPro"/>
</dbReference>
<organism evidence="2 3">
    <name type="scientific">Allacma fusca</name>
    <dbReference type="NCBI Taxonomy" id="39272"/>
    <lineage>
        <taxon>Eukaryota</taxon>
        <taxon>Metazoa</taxon>
        <taxon>Ecdysozoa</taxon>
        <taxon>Arthropoda</taxon>
        <taxon>Hexapoda</taxon>
        <taxon>Collembola</taxon>
        <taxon>Symphypleona</taxon>
        <taxon>Sminthuridae</taxon>
        <taxon>Allacma</taxon>
    </lineage>
</organism>
<evidence type="ECO:0000313" key="2">
    <source>
        <dbReference type="EMBL" id="CAG7733835.1"/>
    </source>
</evidence>
<dbReference type="PROSITE" id="PS50994">
    <property type="entry name" value="INTEGRASE"/>
    <property type="match status" value="1"/>
</dbReference>
<feature type="domain" description="Integrase catalytic" evidence="1">
    <location>
        <begin position="32"/>
        <end position="172"/>
    </location>
</feature>
<proteinExistence type="predicted"/>
<dbReference type="InterPro" id="IPR001584">
    <property type="entry name" value="Integrase_cat-core"/>
</dbReference>
<feature type="non-terminal residue" evidence="2">
    <location>
        <position position="1"/>
    </location>
</feature>
<dbReference type="Pfam" id="PF18701">
    <property type="entry name" value="DUF5641"/>
    <property type="match status" value="1"/>
</dbReference>
<accession>A0A8J2P6J5</accession>
<protein>
    <recommendedName>
        <fullName evidence="1">Integrase catalytic domain-containing protein</fullName>
    </recommendedName>
</protein>
<reference evidence="2" key="1">
    <citation type="submission" date="2021-06" db="EMBL/GenBank/DDBJ databases">
        <authorList>
            <person name="Hodson N. C."/>
            <person name="Mongue J. A."/>
            <person name="Jaron S. K."/>
        </authorList>
    </citation>
    <scope>NUCLEOTIDE SEQUENCE</scope>
</reference>
<evidence type="ECO:0000259" key="1">
    <source>
        <dbReference type="PROSITE" id="PS50994"/>
    </source>
</evidence>
<comment type="caution">
    <text evidence="2">The sequence shown here is derived from an EMBL/GenBank/DDBJ whole genome shotgun (WGS) entry which is preliminary data.</text>
</comment>
<keyword evidence="3" id="KW-1185">Reference proteome</keyword>
<name>A0A8J2P6J5_9HEXA</name>
<dbReference type="Proteomes" id="UP000708208">
    <property type="component" value="Unassembled WGS sequence"/>
</dbReference>
<dbReference type="PANTHER" id="PTHR47331:SF1">
    <property type="entry name" value="GAG-LIKE PROTEIN"/>
    <property type="match status" value="1"/>
</dbReference>
<sequence length="246" mass="27999">MRGRIELTDDLSAGTKCPVILDPKHRFTHSQSAAEEDAAINAIRRFTSRRGVPEIMWSDNGTNFRGANRELQQALSELDVDKIQRTFSEKGMNWKFNPPSSPHMGGVWERMVKAVKTSLSSTLNEHTPKEDVLATLFAEAEFIINNRPLTHVSVDPSDPECLTPNHFLIGRKLGHNVPGRFGDGNFNLRSQWRLVQELSEKLWSRWLKEYLPTLARRTKWHQHTAPTKVGDIVVIADKDGPRNSWP</sequence>
<dbReference type="PANTHER" id="PTHR47331">
    <property type="entry name" value="PHD-TYPE DOMAIN-CONTAINING PROTEIN"/>
    <property type="match status" value="1"/>
</dbReference>